<accession>A0A3L6PME8</accession>
<organism evidence="2 3">
    <name type="scientific">Panicum miliaceum</name>
    <name type="common">Proso millet</name>
    <name type="synonym">Broomcorn millet</name>
    <dbReference type="NCBI Taxonomy" id="4540"/>
    <lineage>
        <taxon>Eukaryota</taxon>
        <taxon>Viridiplantae</taxon>
        <taxon>Streptophyta</taxon>
        <taxon>Embryophyta</taxon>
        <taxon>Tracheophyta</taxon>
        <taxon>Spermatophyta</taxon>
        <taxon>Magnoliopsida</taxon>
        <taxon>Liliopsida</taxon>
        <taxon>Poales</taxon>
        <taxon>Poaceae</taxon>
        <taxon>PACMAD clade</taxon>
        <taxon>Panicoideae</taxon>
        <taxon>Panicodae</taxon>
        <taxon>Paniceae</taxon>
        <taxon>Panicinae</taxon>
        <taxon>Panicum</taxon>
        <taxon>Panicum sect. Panicum</taxon>
    </lineage>
</organism>
<dbReference type="GO" id="GO:0016787">
    <property type="term" value="F:hydrolase activity"/>
    <property type="evidence" value="ECO:0007669"/>
    <property type="project" value="UniProtKB-KW"/>
</dbReference>
<keyword evidence="3" id="KW-1185">Reference proteome</keyword>
<keyword evidence="2" id="KW-0378">Hydrolase</keyword>
<dbReference type="EMBL" id="PQIB02000016">
    <property type="protein sequence ID" value="RLM61014.1"/>
    <property type="molecule type" value="Genomic_DNA"/>
</dbReference>
<dbReference type="Proteomes" id="UP000275267">
    <property type="component" value="Unassembled WGS sequence"/>
</dbReference>
<evidence type="ECO:0000313" key="3">
    <source>
        <dbReference type="Proteomes" id="UP000275267"/>
    </source>
</evidence>
<feature type="region of interest" description="Disordered" evidence="1">
    <location>
        <begin position="1"/>
        <end position="50"/>
    </location>
</feature>
<evidence type="ECO:0000256" key="1">
    <source>
        <dbReference type="SAM" id="MobiDB-lite"/>
    </source>
</evidence>
<proteinExistence type="predicted"/>
<evidence type="ECO:0000313" key="2">
    <source>
        <dbReference type="EMBL" id="RLM61014.1"/>
    </source>
</evidence>
<dbReference type="STRING" id="4540.A0A3L6PME8"/>
<gene>
    <name evidence="2" type="ORF">C2845_PM14G17530</name>
</gene>
<reference evidence="3" key="1">
    <citation type="journal article" date="2019" name="Nat. Commun.">
        <title>The genome of broomcorn millet.</title>
        <authorList>
            <person name="Zou C."/>
            <person name="Miki D."/>
            <person name="Li D."/>
            <person name="Tang Q."/>
            <person name="Xiao L."/>
            <person name="Rajput S."/>
            <person name="Deng P."/>
            <person name="Jia W."/>
            <person name="Huang R."/>
            <person name="Zhang M."/>
            <person name="Sun Y."/>
            <person name="Hu J."/>
            <person name="Fu X."/>
            <person name="Schnable P.S."/>
            <person name="Li F."/>
            <person name="Zhang H."/>
            <person name="Feng B."/>
            <person name="Zhu X."/>
            <person name="Liu R."/>
            <person name="Schnable J.C."/>
            <person name="Zhu J.-K."/>
            <person name="Zhang H."/>
        </authorList>
    </citation>
    <scope>NUCLEOTIDE SEQUENCE [LARGE SCALE GENOMIC DNA]</scope>
</reference>
<comment type="caution">
    <text evidence="2">The sequence shown here is derived from an EMBL/GenBank/DDBJ whole genome shotgun (WGS) entry which is preliminary data.</text>
</comment>
<dbReference type="AlphaFoldDB" id="A0A3L6PME8"/>
<sequence>MGGVTSSVASKMAFFSPNPPSYGVVDEEEPPPPPGAAQGTNSTAAAEDARKVATRRVVMTGERWSVGVEARRVRTRRGSEIIAMYVRHPGASLTVLFSHGNALNP</sequence>
<protein>
    <submittedName>
        <fullName evidence="2">Alpha/beta hydrolase domain-containing protein 17B isoform X2</fullName>
    </submittedName>
</protein>
<dbReference type="OrthoDB" id="446723at2759"/>
<name>A0A3L6PME8_PANMI</name>